<reference evidence="1" key="2">
    <citation type="submission" date="2022-01" db="EMBL/GenBank/DDBJ databases">
        <authorList>
            <person name="Yamashiro T."/>
            <person name="Shiraishi A."/>
            <person name="Satake H."/>
            <person name="Nakayama K."/>
        </authorList>
    </citation>
    <scope>NUCLEOTIDE SEQUENCE</scope>
</reference>
<dbReference type="EMBL" id="BQNB010009049">
    <property type="protein sequence ID" value="GJS58008.1"/>
    <property type="molecule type" value="Genomic_DNA"/>
</dbReference>
<sequence length="204" mass="23630">MVYLDWQGSHVIPVAAAILVPSIHRISLFEPCFRLRKKFVLLFFVIQKLEYWKLGVKQEDVVVTKFADNQQPDKMDIESDCSTPTFCSNEKEKNEFAQEGRSNPHDEINDSDYQYVVSIKEDMAYPCLHSPNTTKETSSIRRIQRRSIRRIEDIEIVRQNGVAMATPDLNETHTTPCLFDLNPAEPKTNDNVKIEIIKELLMEL</sequence>
<reference evidence="1" key="1">
    <citation type="journal article" date="2022" name="Int. J. Mol. Sci.">
        <title>Draft Genome of Tanacetum Coccineum: Genomic Comparison of Closely Related Tanacetum-Family Plants.</title>
        <authorList>
            <person name="Yamashiro T."/>
            <person name="Shiraishi A."/>
            <person name="Nakayama K."/>
            <person name="Satake H."/>
        </authorList>
    </citation>
    <scope>NUCLEOTIDE SEQUENCE</scope>
</reference>
<protein>
    <submittedName>
        <fullName evidence="1">Uncharacterized protein</fullName>
    </submittedName>
</protein>
<accession>A0ABQ4WYV5</accession>
<keyword evidence="2" id="KW-1185">Reference proteome</keyword>
<name>A0ABQ4WYV5_9ASTR</name>
<evidence type="ECO:0000313" key="2">
    <source>
        <dbReference type="Proteomes" id="UP001151760"/>
    </source>
</evidence>
<gene>
    <name evidence="1" type="ORF">Tco_0652792</name>
</gene>
<evidence type="ECO:0000313" key="1">
    <source>
        <dbReference type="EMBL" id="GJS58008.1"/>
    </source>
</evidence>
<proteinExistence type="predicted"/>
<comment type="caution">
    <text evidence="1">The sequence shown here is derived from an EMBL/GenBank/DDBJ whole genome shotgun (WGS) entry which is preliminary data.</text>
</comment>
<organism evidence="1 2">
    <name type="scientific">Tanacetum coccineum</name>
    <dbReference type="NCBI Taxonomy" id="301880"/>
    <lineage>
        <taxon>Eukaryota</taxon>
        <taxon>Viridiplantae</taxon>
        <taxon>Streptophyta</taxon>
        <taxon>Embryophyta</taxon>
        <taxon>Tracheophyta</taxon>
        <taxon>Spermatophyta</taxon>
        <taxon>Magnoliopsida</taxon>
        <taxon>eudicotyledons</taxon>
        <taxon>Gunneridae</taxon>
        <taxon>Pentapetalae</taxon>
        <taxon>asterids</taxon>
        <taxon>campanulids</taxon>
        <taxon>Asterales</taxon>
        <taxon>Asteraceae</taxon>
        <taxon>Asteroideae</taxon>
        <taxon>Anthemideae</taxon>
        <taxon>Anthemidinae</taxon>
        <taxon>Tanacetum</taxon>
    </lineage>
</organism>
<dbReference type="Proteomes" id="UP001151760">
    <property type="component" value="Unassembled WGS sequence"/>
</dbReference>